<dbReference type="Pfam" id="PF01791">
    <property type="entry name" value="DeoC"/>
    <property type="match status" value="1"/>
</dbReference>
<gene>
    <name evidence="7" type="primary">deoC</name>
    <name evidence="8" type="ORF">EV213_111135</name>
</gene>
<keyword evidence="2 7" id="KW-0963">Cytoplasm</keyword>
<evidence type="ECO:0000256" key="3">
    <source>
        <dbReference type="ARBA" id="ARBA00023239"/>
    </source>
</evidence>
<feature type="active site" description="Proton donor/acceptor" evidence="7">
    <location>
        <position position="183"/>
    </location>
</feature>
<dbReference type="GO" id="GO:0005737">
    <property type="term" value="C:cytoplasm"/>
    <property type="evidence" value="ECO:0007669"/>
    <property type="project" value="UniProtKB-SubCell"/>
</dbReference>
<comment type="similarity">
    <text evidence="1 7">Belongs to the DeoC/FbaB aldolase family. DeoC type 1 subfamily.</text>
</comment>
<dbReference type="InterPro" id="IPR028581">
    <property type="entry name" value="DeoC_typeI"/>
</dbReference>
<dbReference type="InterPro" id="IPR011343">
    <property type="entry name" value="DeoC"/>
</dbReference>
<dbReference type="OrthoDB" id="9778711at2"/>
<keyword evidence="9" id="KW-1185">Reference proteome</keyword>
<dbReference type="GO" id="GO:0006018">
    <property type="term" value="P:2-deoxyribose 1-phosphate catabolic process"/>
    <property type="evidence" value="ECO:0007669"/>
    <property type="project" value="UniProtKB-UniRule"/>
</dbReference>
<dbReference type="GO" id="GO:0004139">
    <property type="term" value="F:deoxyribose-phosphate aldolase activity"/>
    <property type="evidence" value="ECO:0007669"/>
    <property type="project" value="UniProtKB-UniRule"/>
</dbReference>
<proteinExistence type="inferred from homology"/>
<dbReference type="GO" id="GO:0009264">
    <property type="term" value="P:deoxyribonucleotide catabolic process"/>
    <property type="evidence" value="ECO:0007669"/>
    <property type="project" value="UniProtKB-UniRule"/>
</dbReference>
<keyword evidence="3 7" id="KW-0456">Lyase</keyword>
<comment type="pathway">
    <text evidence="7">Carbohydrate degradation; 2-deoxy-D-ribose 1-phosphate degradation; D-glyceraldehyde 3-phosphate and acetaldehyde from 2-deoxy-alpha-D-ribose 1-phosphate: step 2/2.</text>
</comment>
<comment type="catalytic activity">
    <reaction evidence="5 7">
        <text>2-deoxy-D-ribose 5-phosphate = D-glyceraldehyde 3-phosphate + acetaldehyde</text>
        <dbReference type="Rhea" id="RHEA:12821"/>
        <dbReference type="ChEBI" id="CHEBI:15343"/>
        <dbReference type="ChEBI" id="CHEBI:59776"/>
        <dbReference type="ChEBI" id="CHEBI:62877"/>
        <dbReference type="EC" id="4.1.2.4"/>
    </reaction>
</comment>
<evidence type="ECO:0000256" key="5">
    <source>
        <dbReference type="ARBA" id="ARBA00048791"/>
    </source>
</evidence>
<evidence type="ECO:0000256" key="1">
    <source>
        <dbReference type="ARBA" id="ARBA00010936"/>
    </source>
</evidence>
<dbReference type="EC" id="4.1.2.4" evidence="7"/>
<dbReference type="InterPro" id="IPR002915">
    <property type="entry name" value="DeoC/FbaB/LacD_aldolase"/>
</dbReference>
<dbReference type="AlphaFoldDB" id="A0A4R6U4V3"/>
<feature type="active site" description="Proton donor/acceptor" evidence="7">
    <location>
        <position position="92"/>
    </location>
</feature>
<evidence type="ECO:0000313" key="8">
    <source>
        <dbReference type="EMBL" id="TDQ38054.1"/>
    </source>
</evidence>
<dbReference type="SMART" id="SM01133">
    <property type="entry name" value="DeoC"/>
    <property type="match status" value="1"/>
</dbReference>
<evidence type="ECO:0000313" key="9">
    <source>
        <dbReference type="Proteomes" id="UP000295632"/>
    </source>
</evidence>
<dbReference type="NCBIfam" id="TIGR00126">
    <property type="entry name" value="deoC"/>
    <property type="match status" value="1"/>
</dbReference>
<comment type="function">
    <text evidence="6 7">Catalyzes a reversible aldol reaction between acetaldehyde and D-glyceraldehyde 3-phosphate to generate 2-deoxy-D-ribose 5-phosphate.</text>
</comment>
<dbReference type="GO" id="GO:0016052">
    <property type="term" value="P:carbohydrate catabolic process"/>
    <property type="evidence" value="ECO:0007669"/>
    <property type="project" value="TreeGrafter"/>
</dbReference>
<dbReference type="PANTHER" id="PTHR10889:SF1">
    <property type="entry name" value="DEOXYRIBOSE-PHOSPHATE ALDOLASE"/>
    <property type="match status" value="1"/>
</dbReference>
<evidence type="ECO:0000256" key="7">
    <source>
        <dbReference type="HAMAP-Rule" id="MF_00114"/>
    </source>
</evidence>
<evidence type="ECO:0000256" key="6">
    <source>
        <dbReference type="ARBA" id="ARBA00056337"/>
    </source>
</evidence>
<evidence type="ECO:0000256" key="4">
    <source>
        <dbReference type="ARBA" id="ARBA00023270"/>
    </source>
</evidence>
<dbReference type="PIRSF" id="PIRSF001357">
    <property type="entry name" value="DeoC"/>
    <property type="match status" value="1"/>
</dbReference>
<dbReference type="PANTHER" id="PTHR10889">
    <property type="entry name" value="DEOXYRIBOSE-PHOSPHATE ALDOLASE"/>
    <property type="match status" value="1"/>
</dbReference>
<dbReference type="UniPathway" id="UPA00002">
    <property type="reaction ID" value="UER00468"/>
</dbReference>
<organism evidence="8 9">
    <name type="scientific">Aureibacillus halotolerans</name>
    <dbReference type="NCBI Taxonomy" id="1508390"/>
    <lineage>
        <taxon>Bacteria</taxon>
        <taxon>Bacillati</taxon>
        <taxon>Bacillota</taxon>
        <taxon>Bacilli</taxon>
        <taxon>Bacillales</taxon>
        <taxon>Bacillaceae</taxon>
        <taxon>Aureibacillus</taxon>
    </lineage>
</organism>
<dbReference type="SUPFAM" id="SSF51569">
    <property type="entry name" value="Aldolase"/>
    <property type="match status" value="1"/>
</dbReference>
<sequence length="217" mass="22584">MENLMMAQKIDHTLLKADATKADIVALADEAAANHFYSVCIQPSWVKLAAEHLRGTDVHICTVVGFPLGANTSETKAFETTQAISQGATEIDMVLPIGALLDGDTETVQHDIEAVVKAAGDIPVKVILETCLLTDEQITTACKLAIAAKAAFVKTSTGFSTGGATLDDVALMSSVVKGHCQVKASGGIRDRQTAEAMIEAGADRIGASASVTIVNMG</sequence>
<protein>
    <recommendedName>
        <fullName evidence="7">Deoxyribose-phosphate aldolase</fullName>
        <shortName evidence="7">DERA</shortName>
        <ecNumber evidence="7">4.1.2.4</ecNumber>
    </recommendedName>
    <alternativeName>
        <fullName evidence="7">2-deoxy-D-ribose 5-phosphate aldolase</fullName>
    </alternativeName>
    <alternativeName>
        <fullName evidence="7">Phosphodeoxyriboaldolase</fullName>
        <shortName evidence="7">Deoxyriboaldolase</shortName>
    </alternativeName>
</protein>
<keyword evidence="4 7" id="KW-0704">Schiff base</keyword>
<dbReference type="Proteomes" id="UP000295632">
    <property type="component" value="Unassembled WGS sequence"/>
</dbReference>
<reference evidence="8 9" key="1">
    <citation type="submission" date="2019-03" db="EMBL/GenBank/DDBJ databases">
        <title>Genomic Encyclopedia of Type Strains, Phase IV (KMG-IV): sequencing the most valuable type-strain genomes for metagenomic binning, comparative biology and taxonomic classification.</title>
        <authorList>
            <person name="Goeker M."/>
        </authorList>
    </citation>
    <scope>NUCLEOTIDE SEQUENCE [LARGE SCALE GENOMIC DNA]</scope>
    <source>
        <strain evidence="8 9">DSM 28697</strain>
    </source>
</reference>
<dbReference type="CDD" id="cd00959">
    <property type="entry name" value="DeoC"/>
    <property type="match status" value="1"/>
</dbReference>
<dbReference type="EMBL" id="SNYJ01000011">
    <property type="protein sequence ID" value="TDQ38054.1"/>
    <property type="molecule type" value="Genomic_DNA"/>
</dbReference>
<comment type="caution">
    <text evidence="8">The sequence shown here is derived from an EMBL/GenBank/DDBJ whole genome shotgun (WGS) entry which is preliminary data.</text>
</comment>
<dbReference type="Gene3D" id="3.20.20.70">
    <property type="entry name" value="Aldolase class I"/>
    <property type="match status" value="1"/>
</dbReference>
<dbReference type="InterPro" id="IPR013785">
    <property type="entry name" value="Aldolase_TIM"/>
</dbReference>
<dbReference type="HAMAP" id="MF_00114">
    <property type="entry name" value="DeoC_type1"/>
    <property type="match status" value="1"/>
</dbReference>
<comment type="subcellular location">
    <subcellularLocation>
        <location evidence="7">Cytoplasm</location>
    </subcellularLocation>
</comment>
<dbReference type="FunFam" id="3.20.20.70:FF:000044">
    <property type="entry name" value="Deoxyribose-phosphate aldolase"/>
    <property type="match status" value="1"/>
</dbReference>
<feature type="active site" description="Schiff-base intermediate with acetaldehyde" evidence="7">
    <location>
        <position position="154"/>
    </location>
</feature>
<accession>A0A4R6U4V3</accession>
<evidence type="ECO:0000256" key="2">
    <source>
        <dbReference type="ARBA" id="ARBA00022490"/>
    </source>
</evidence>
<name>A0A4R6U4V3_9BACI</name>
<dbReference type="RefSeq" id="WP_133581097.1">
    <property type="nucleotide sequence ID" value="NZ_SNYJ01000011.1"/>
</dbReference>